<evidence type="ECO:0000313" key="1">
    <source>
        <dbReference type="EMBL" id="RHX81416.1"/>
    </source>
</evidence>
<evidence type="ECO:0000313" key="2">
    <source>
        <dbReference type="Proteomes" id="UP000285569"/>
    </source>
</evidence>
<name>A0ABX9M787_9LEPT</name>
<sequence length="112" mass="12199">MKTVSFLFVSTFLAASVACSSTQKVYLLSQGDWNGRKLPEIQGLKGEIRKGEDCGFKFSLAQAFANALKDTKYDTILDAEVTQSASILVPFNCISIQGFALDSGEIHKEKGQ</sequence>
<gene>
    <name evidence="1" type="ORF">DLM77_04795</name>
</gene>
<dbReference type="Proteomes" id="UP000285569">
    <property type="component" value="Unassembled WGS sequence"/>
</dbReference>
<reference evidence="1 2" key="2">
    <citation type="journal article" date="2020" name="Int. J. Syst. Evol. Microbiol.">
        <title>Leptospira yasudae sp. nov. and Leptospira stimsonii sp. nov., two new species of the pathogenic group isolated from environmental sources.</title>
        <authorList>
            <person name="Casanovas-Massana A."/>
            <person name="Hamond C."/>
            <person name="Santos L.A."/>
            <person name="de Oliveira D."/>
            <person name="Hacker K.P."/>
            <person name="Balassiano I."/>
            <person name="Costa F."/>
            <person name="Medeiros M.A."/>
            <person name="Reis M.G."/>
            <person name="Ko A.I."/>
            <person name="Wunder E.A."/>
        </authorList>
    </citation>
    <scope>NUCLEOTIDE SEQUENCE [LARGE SCALE GENOMIC DNA]</scope>
    <source>
        <strain evidence="1 2">B21</strain>
    </source>
</reference>
<dbReference type="EMBL" id="QHCR01000002">
    <property type="protein sequence ID" value="RHX81416.1"/>
    <property type="molecule type" value="Genomic_DNA"/>
</dbReference>
<reference evidence="2" key="1">
    <citation type="submission" date="2018-05" db="EMBL/GenBank/DDBJ databases">
        <title>Leptospira yasudae sp. nov. and Leptospira stimsonii sp. nov., two pathogenic species of the genus Leptospira isolated from environmental sources.</title>
        <authorList>
            <person name="Casanovas-Massana A."/>
            <person name="Hamond C."/>
            <person name="Santos L.A."/>
            <person name="Hacker K.P."/>
            <person name="Balassiano I."/>
            <person name="Medeiros M.A."/>
            <person name="Reis M.G."/>
            <person name="Ko A.I."/>
            <person name="Wunder E.A."/>
        </authorList>
    </citation>
    <scope>NUCLEOTIDE SEQUENCE [LARGE SCALE GENOMIC DNA]</scope>
    <source>
        <strain evidence="2">B21</strain>
    </source>
</reference>
<accession>A0ABX9M787</accession>
<evidence type="ECO:0008006" key="3">
    <source>
        <dbReference type="Google" id="ProtNLM"/>
    </source>
</evidence>
<dbReference type="RefSeq" id="WP_118954929.1">
    <property type="nucleotide sequence ID" value="NZ_QHCR01000002.1"/>
</dbReference>
<comment type="caution">
    <text evidence="1">The sequence shown here is derived from an EMBL/GenBank/DDBJ whole genome shotgun (WGS) entry which is preliminary data.</text>
</comment>
<dbReference type="PROSITE" id="PS51257">
    <property type="entry name" value="PROKAR_LIPOPROTEIN"/>
    <property type="match status" value="1"/>
</dbReference>
<keyword evidence="2" id="KW-1185">Reference proteome</keyword>
<protein>
    <recommendedName>
        <fullName evidence="3">Lipoprotein</fullName>
    </recommendedName>
</protein>
<proteinExistence type="predicted"/>
<organism evidence="1 2">
    <name type="scientific">Leptospira yasudae</name>
    <dbReference type="NCBI Taxonomy" id="2202201"/>
    <lineage>
        <taxon>Bacteria</taxon>
        <taxon>Pseudomonadati</taxon>
        <taxon>Spirochaetota</taxon>
        <taxon>Spirochaetia</taxon>
        <taxon>Leptospirales</taxon>
        <taxon>Leptospiraceae</taxon>
        <taxon>Leptospira</taxon>
    </lineage>
</organism>